<keyword evidence="5 15" id="KW-0812">Transmembrane</keyword>
<accession>A0A3P3DJ27</accession>
<name>A0A3P3DJ27_9RHOB</name>
<evidence type="ECO:0000259" key="16">
    <source>
        <dbReference type="PROSITE" id="PS50893"/>
    </source>
</evidence>
<dbReference type="PROSITE" id="PS00211">
    <property type="entry name" value="ABC_TRANSPORTER_1"/>
    <property type="match status" value="1"/>
</dbReference>
<dbReference type="CDD" id="cd03255">
    <property type="entry name" value="ABC_MJ0796_LolCDE_FtsE"/>
    <property type="match status" value="1"/>
</dbReference>
<feature type="region of interest" description="Disordered" evidence="14">
    <location>
        <begin position="224"/>
        <end position="246"/>
    </location>
</feature>
<keyword evidence="8" id="KW-1278">Translocase</keyword>
<evidence type="ECO:0000256" key="10">
    <source>
        <dbReference type="ARBA" id="ARBA00023136"/>
    </source>
</evidence>
<reference evidence="17 18" key="1">
    <citation type="submission" date="2018-11" db="EMBL/GenBank/DDBJ databases">
        <title>Gemmobacter sp. nov., YIM 102744-1 draft genome.</title>
        <authorList>
            <person name="Li G."/>
            <person name="Jiang Y."/>
        </authorList>
    </citation>
    <scope>NUCLEOTIDE SEQUENCE [LARGE SCALE GENOMIC DNA]</scope>
    <source>
        <strain evidence="17 18">YIM 102744-1</strain>
    </source>
</reference>
<feature type="transmembrane region" description="Helical" evidence="15">
    <location>
        <begin position="610"/>
        <end position="629"/>
    </location>
</feature>
<keyword evidence="9 15" id="KW-1133">Transmembrane helix</keyword>
<dbReference type="Pfam" id="PF12704">
    <property type="entry name" value="MacB_PCD"/>
    <property type="match status" value="1"/>
</dbReference>
<dbReference type="OrthoDB" id="9802264at2"/>
<feature type="domain" description="ABC transporter" evidence="16">
    <location>
        <begin position="6"/>
        <end position="244"/>
    </location>
</feature>
<keyword evidence="4" id="KW-0997">Cell inner membrane</keyword>
<evidence type="ECO:0000256" key="6">
    <source>
        <dbReference type="ARBA" id="ARBA00022741"/>
    </source>
</evidence>
<feature type="transmembrane region" description="Helical" evidence="15">
    <location>
        <begin position="566"/>
        <end position="590"/>
    </location>
</feature>
<proteinExistence type="inferred from homology"/>
<dbReference type="InterPro" id="IPR003439">
    <property type="entry name" value="ABC_transporter-like_ATP-bd"/>
</dbReference>
<sequence length="646" mass="69560">MSKPLIELRSLSRRFPAGDEDITVLHDVNLSIERGDMVAIIGTSGSGKSTLMNIIGCLDRPSEGQYLYDGRDVGQMDIEDRARLRRAHFGFIFQRYQLLPDLDALGNVEIPAVYAGHPAAERRSRARALLDRLGLSDRMDHRPNALSGGQQQRVSVARALINGGEVILADEPTGALDSRSGRELLTLLDELNAQGHTIILVTHDPDVAARAGRVIEVRDGRIIGDRRNRPLPPPSAPEVTPPEKTGPAVSLGRFREAFVMALRALNAHRLRSFLTMLGIIIGIASVVSVVALGTGSREKVLENIASLGTNTITVRPGTGFGDRRSSAVRTLVAGDADALALEDFTVSVSPTLSSSGLLRRGSHSTTASISGVGVDYFDAEGLKLRQGRPLNATDVRTAAQVVLLNDDAVNTFFPDGGRVLGETVMLDRMPAVVIGVIDSSSARGPSGTRFYVPYTAVTKRINGQKHLQEILVRFRDDMTVTEAEAKIDELLIRRHGRKDFFMTNSVAIRESIDATTRTMTLLISSIALISLVVGGIGVMNIMLASVTERTREIGVRMAVGARRSDIIAQFLTEAVVVCLLGGAIGVSLALAGGLAMDQFQDQIRLTFSPVTIFFAFLSSTVVGITFGYLPARSASRLDPVVALARE</sequence>
<dbReference type="AlphaFoldDB" id="A0A3P3DJ27"/>
<dbReference type="Pfam" id="PF02687">
    <property type="entry name" value="FtsX"/>
    <property type="match status" value="1"/>
</dbReference>
<dbReference type="SUPFAM" id="SSF52540">
    <property type="entry name" value="P-loop containing nucleoside triphosphate hydrolases"/>
    <property type="match status" value="1"/>
</dbReference>
<evidence type="ECO:0000256" key="3">
    <source>
        <dbReference type="ARBA" id="ARBA00022475"/>
    </source>
</evidence>
<organism evidence="17 18">
    <name type="scientific">Falsigemmobacter faecalis</name>
    <dbReference type="NCBI Taxonomy" id="2488730"/>
    <lineage>
        <taxon>Bacteria</taxon>
        <taxon>Pseudomonadati</taxon>
        <taxon>Pseudomonadota</taxon>
        <taxon>Alphaproteobacteria</taxon>
        <taxon>Rhodobacterales</taxon>
        <taxon>Paracoccaceae</taxon>
        <taxon>Falsigemmobacter</taxon>
    </lineage>
</organism>
<dbReference type="SMART" id="SM00382">
    <property type="entry name" value="AAA"/>
    <property type="match status" value="1"/>
</dbReference>
<dbReference type="RefSeq" id="WP_124965041.1">
    <property type="nucleotide sequence ID" value="NZ_RRAZ01000014.1"/>
</dbReference>
<comment type="subcellular location">
    <subcellularLocation>
        <location evidence="1">Cell inner membrane</location>
        <topology evidence="1">Multi-pass membrane protein</topology>
    </subcellularLocation>
</comment>
<evidence type="ECO:0000313" key="18">
    <source>
        <dbReference type="Proteomes" id="UP000282125"/>
    </source>
</evidence>
<evidence type="ECO:0000313" key="17">
    <source>
        <dbReference type="EMBL" id="RRH74270.1"/>
    </source>
</evidence>
<dbReference type="PANTHER" id="PTHR30572:SF14">
    <property type="entry name" value="MACROLIDE EXPORT ATP-BINDING_PERMEASE PROTEIN MACB"/>
    <property type="match status" value="1"/>
</dbReference>
<evidence type="ECO:0000256" key="9">
    <source>
        <dbReference type="ARBA" id="ARBA00022989"/>
    </source>
</evidence>
<dbReference type="GO" id="GO:0016887">
    <property type="term" value="F:ATP hydrolysis activity"/>
    <property type="evidence" value="ECO:0007669"/>
    <property type="project" value="InterPro"/>
</dbReference>
<feature type="transmembrane region" description="Helical" evidence="15">
    <location>
        <begin position="273"/>
        <end position="293"/>
    </location>
</feature>
<evidence type="ECO:0000256" key="13">
    <source>
        <dbReference type="ARBA" id="ARBA00041199"/>
    </source>
</evidence>
<dbReference type="GO" id="GO:0046677">
    <property type="term" value="P:response to antibiotic"/>
    <property type="evidence" value="ECO:0007669"/>
    <property type="project" value="UniProtKB-KW"/>
</dbReference>
<dbReference type="GO" id="GO:0005886">
    <property type="term" value="C:plasma membrane"/>
    <property type="evidence" value="ECO:0007669"/>
    <property type="project" value="UniProtKB-SubCell"/>
</dbReference>
<evidence type="ECO:0000256" key="15">
    <source>
        <dbReference type="SAM" id="Phobius"/>
    </source>
</evidence>
<evidence type="ECO:0000256" key="2">
    <source>
        <dbReference type="ARBA" id="ARBA00022448"/>
    </source>
</evidence>
<evidence type="ECO:0000256" key="8">
    <source>
        <dbReference type="ARBA" id="ARBA00022967"/>
    </source>
</evidence>
<dbReference type="InterPro" id="IPR017911">
    <property type="entry name" value="MacB-like_ATP-bd"/>
</dbReference>
<keyword evidence="11" id="KW-0046">Antibiotic resistance</keyword>
<keyword evidence="3" id="KW-1003">Cell membrane</keyword>
<feature type="compositionally biased region" description="Pro residues" evidence="14">
    <location>
        <begin position="230"/>
        <end position="240"/>
    </location>
</feature>
<evidence type="ECO:0000256" key="11">
    <source>
        <dbReference type="ARBA" id="ARBA00023251"/>
    </source>
</evidence>
<dbReference type="InterPro" id="IPR003838">
    <property type="entry name" value="ABC3_permease_C"/>
</dbReference>
<dbReference type="GO" id="GO:0098796">
    <property type="term" value="C:membrane protein complex"/>
    <property type="evidence" value="ECO:0007669"/>
    <property type="project" value="UniProtKB-ARBA"/>
</dbReference>
<dbReference type="EMBL" id="RRAZ01000014">
    <property type="protein sequence ID" value="RRH74270.1"/>
    <property type="molecule type" value="Genomic_DNA"/>
</dbReference>
<dbReference type="GO" id="GO:0022857">
    <property type="term" value="F:transmembrane transporter activity"/>
    <property type="evidence" value="ECO:0007669"/>
    <property type="project" value="UniProtKB-ARBA"/>
</dbReference>
<keyword evidence="7" id="KW-0067">ATP-binding</keyword>
<evidence type="ECO:0000256" key="12">
    <source>
        <dbReference type="ARBA" id="ARBA00038388"/>
    </source>
</evidence>
<dbReference type="Proteomes" id="UP000282125">
    <property type="component" value="Unassembled WGS sequence"/>
</dbReference>
<comment type="similarity">
    <text evidence="12">Belongs to the ABC transporter superfamily. Macrolide exporter (TC 3.A.1.122) family.</text>
</comment>
<keyword evidence="2" id="KW-0813">Transport</keyword>
<dbReference type="InterPro" id="IPR050250">
    <property type="entry name" value="Macrolide_Exporter_MacB"/>
</dbReference>
<dbReference type="InterPro" id="IPR017871">
    <property type="entry name" value="ABC_transporter-like_CS"/>
</dbReference>
<evidence type="ECO:0000256" key="7">
    <source>
        <dbReference type="ARBA" id="ARBA00022840"/>
    </source>
</evidence>
<feature type="transmembrane region" description="Helical" evidence="15">
    <location>
        <begin position="521"/>
        <end position="546"/>
    </location>
</feature>
<dbReference type="Pfam" id="PF00005">
    <property type="entry name" value="ABC_tran"/>
    <property type="match status" value="1"/>
</dbReference>
<protein>
    <recommendedName>
        <fullName evidence="13">Pyoverdine export ATP-binding/permease protein PvdT</fullName>
    </recommendedName>
</protein>
<dbReference type="Gene3D" id="3.40.50.300">
    <property type="entry name" value="P-loop containing nucleotide triphosphate hydrolases"/>
    <property type="match status" value="1"/>
</dbReference>
<dbReference type="GO" id="GO:0005524">
    <property type="term" value="F:ATP binding"/>
    <property type="evidence" value="ECO:0007669"/>
    <property type="project" value="UniProtKB-KW"/>
</dbReference>
<evidence type="ECO:0000256" key="4">
    <source>
        <dbReference type="ARBA" id="ARBA00022519"/>
    </source>
</evidence>
<evidence type="ECO:0000256" key="5">
    <source>
        <dbReference type="ARBA" id="ARBA00022692"/>
    </source>
</evidence>
<gene>
    <name evidence="17" type="primary">macB</name>
    <name evidence="17" type="ORF">EG244_10985</name>
</gene>
<comment type="caution">
    <text evidence="17">The sequence shown here is derived from an EMBL/GenBank/DDBJ whole genome shotgun (WGS) entry which is preliminary data.</text>
</comment>
<keyword evidence="10 15" id="KW-0472">Membrane</keyword>
<dbReference type="InterPro" id="IPR003593">
    <property type="entry name" value="AAA+_ATPase"/>
</dbReference>
<dbReference type="InterPro" id="IPR025857">
    <property type="entry name" value="MacB_PCD"/>
</dbReference>
<keyword evidence="18" id="KW-1185">Reference proteome</keyword>
<keyword evidence="6" id="KW-0547">Nucleotide-binding</keyword>
<evidence type="ECO:0000256" key="1">
    <source>
        <dbReference type="ARBA" id="ARBA00004429"/>
    </source>
</evidence>
<dbReference type="InterPro" id="IPR027417">
    <property type="entry name" value="P-loop_NTPase"/>
</dbReference>
<evidence type="ECO:0000256" key="14">
    <source>
        <dbReference type="SAM" id="MobiDB-lite"/>
    </source>
</evidence>
<dbReference type="PANTHER" id="PTHR30572">
    <property type="entry name" value="MEMBRANE COMPONENT OF TRANSPORTER-RELATED"/>
    <property type="match status" value="1"/>
</dbReference>
<dbReference type="PROSITE" id="PS50893">
    <property type="entry name" value="ABC_TRANSPORTER_2"/>
    <property type="match status" value="1"/>
</dbReference>
<dbReference type="FunFam" id="3.40.50.300:FF:000032">
    <property type="entry name" value="Export ABC transporter ATP-binding protein"/>
    <property type="match status" value="1"/>
</dbReference>